<evidence type="ECO:0000256" key="8">
    <source>
        <dbReference type="ARBA" id="ARBA00022967"/>
    </source>
</evidence>
<dbReference type="PANTHER" id="PTHR10160">
    <property type="entry name" value="NAD(P) TRANSHYDROGENASE"/>
    <property type="match status" value="1"/>
</dbReference>
<evidence type="ECO:0000256" key="7">
    <source>
        <dbReference type="ARBA" id="ARBA00022857"/>
    </source>
</evidence>
<dbReference type="GO" id="GO:0050661">
    <property type="term" value="F:NADP binding"/>
    <property type="evidence" value="ECO:0007669"/>
    <property type="project" value="TreeGrafter"/>
</dbReference>
<evidence type="ECO:0000256" key="4">
    <source>
        <dbReference type="ARBA" id="ARBA00022475"/>
    </source>
</evidence>
<accession>A0AA96JUZ5</accession>
<reference evidence="15 16" key="1">
    <citation type="submission" date="2023-01" db="EMBL/GenBank/DDBJ databases">
        <title>Cultivation and genomic characterization of new, ubiquitous marine nitrite-oxidizing bacteria from the Nitrospirales.</title>
        <authorList>
            <person name="Mueller A.J."/>
            <person name="Daebeler A."/>
            <person name="Herbold C.W."/>
            <person name="Kirkegaard R.H."/>
            <person name="Daims H."/>
        </authorList>
    </citation>
    <scope>NUCLEOTIDE SEQUENCE [LARGE SCALE GENOMIC DNA]</scope>
    <source>
        <strain evidence="15 16">DK</strain>
    </source>
</reference>
<dbReference type="AlphaFoldDB" id="A0AA96JUZ5"/>
<evidence type="ECO:0000256" key="2">
    <source>
        <dbReference type="ARBA" id="ARBA00004429"/>
    </source>
</evidence>
<evidence type="ECO:0000259" key="14">
    <source>
        <dbReference type="Pfam" id="PF12769"/>
    </source>
</evidence>
<dbReference type="Pfam" id="PF12769">
    <property type="entry name" value="PNTB_4TM"/>
    <property type="match status" value="1"/>
</dbReference>
<evidence type="ECO:0000256" key="3">
    <source>
        <dbReference type="ARBA" id="ARBA00012943"/>
    </source>
</evidence>
<proteinExistence type="predicted"/>
<dbReference type="EMBL" id="CP116968">
    <property type="protein sequence ID" value="WNM60958.1"/>
    <property type="molecule type" value="Genomic_DNA"/>
</dbReference>
<keyword evidence="4" id="KW-1003">Cell membrane</keyword>
<evidence type="ECO:0000256" key="6">
    <source>
        <dbReference type="ARBA" id="ARBA00022692"/>
    </source>
</evidence>
<dbReference type="Proteomes" id="UP001302494">
    <property type="component" value="Chromosome"/>
</dbReference>
<organism evidence="15 16">
    <name type="scientific">Candidatus Nitrospira neomarina</name>
    <dbReference type="NCBI Taxonomy" id="3020899"/>
    <lineage>
        <taxon>Bacteria</taxon>
        <taxon>Pseudomonadati</taxon>
        <taxon>Nitrospirota</taxon>
        <taxon>Nitrospiria</taxon>
        <taxon>Nitrospirales</taxon>
        <taxon>Nitrospiraceae</taxon>
        <taxon>Nitrospira</taxon>
    </lineage>
</organism>
<dbReference type="EC" id="7.1.1.1" evidence="3"/>
<keyword evidence="5" id="KW-0997">Cell inner membrane</keyword>
<dbReference type="InterPro" id="IPR024605">
    <property type="entry name" value="NADP_transhyd_a_C"/>
</dbReference>
<evidence type="ECO:0000313" key="16">
    <source>
        <dbReference type="Proteomes" id="UP001302494"/>
    </source>
</evidence>
<keyword evidence="7" id="KW-0521">NADP</keyword>
<evidence type="ECO:0000256" key="5">
    <source>
        <dbReference type="ARBA" id="ARBA00022519"/>
    </source>
</evidence>
<feature type="domain" description="NAD(P) transhydrogenase alpha subunit C-terminal" evidence="14">
    <location>
        <begin position="8"/>
        <end position="90"/>
    </location>
</feature>
<keyword evidence="6 13" id="KW-0812">Transmembrane</keyword>
<evidence type="ECO:0000313" key="15">
    <source>
        <dbReference type="EMBL" id="WNM60958.1"/>
    </source>
</evidence>
<evidence type="ECO:0000256" key="10">
    <source>
        <dbReference type="ARBA" id="ARBA00023027"/>
    </source>
</evidence>
<evidence type="ECO:0000256" key="12">
    <source>
        <dbReference type="ARBA" id="ARBA00048202"/>
    </source>
</evidence>
<dbReference type="RefSeq" id="WP_312742417.1">
    <property type="nucleotide sequence ID" value="NZ_CP116968.1"/>
</dbReference>
<evidence type="ECO:0000256" key="1">
    <source>
        <dbReference type="ARBA" id="ARBA00003943"/>
    </source>
</evidence>
<keyword evidence="11 13" id="KW-0472">Membrane</keyword>
<evidence type="ECO:0000256" key="11">
    <source>
        <dbReference type="ARBA" id="ARBA00023136"/>
    </source>
</evidence>
<protein>
    <recommendedName>
        <fullName evidence="3">proton-translocating NAD(P)(+) transhydrogenase</fullName>
        <ecNumber evidence="3">7.1.1.1</ecNumber>
    </recommendedName>
</protein>
<dbReference type="GO" id="GO:0006740">
    <property type="term" value="P:NADPH regeneration"/>
    <property type="evidence" value="ECO:0007669"/>
    <property type="project" value="TreeGrafter"/>
</dbReference>
<sequence length="92" mass="9887">MEMFLMSFTVFVLAIFVGFEVITKIPPTLHTPLMSGSNAISGITLVGAIVSTGTELWVTTVLGFLSVVLASINVIGGFMVTNRMLAMFKKKT</sequence>
<feature type="transmembrane region" description="Helical" evidence="13">
    <location>
        <begin position="56"/>
        <end position="81"/>
    </location>
</feature>
<comment type="catalytic activity">
    <reaction evidence="12">
        <text>NAD(+) + NADPH + H(+)(in) = NADH + NADP(+) + H(+)(out)</text>
        <dbReference type="Rhea" id="RHEA:47992"/>
        <dbReference type="ChEBI" id="CHEBI:15378"/>
        <dbReference type="ChEBI" id="CHEBI:57540"/>
        <dbReference type="ChEBI" id="CHEBI:57783"/>
        <dbReference type="ChEBI" id="CHEBI:57945"/>
        <dbReference type="ChEBI" id="CHEBI:58349"/>
        <dbReference type="EC" id="7.1.1.1"/>
    </reaction>
</comment>
<gene>
    <name evidence="15" type="ORF">PQG83_14480</name>
</gene>
<dbReference type="PANTHER" id="PTHR10160:SF19">
    <property type="entry name" value="PROTON-TRANSLOCATING NAD(P)(+) TRANSHYDROGENASE"/>
    <property type="match status" value="1"/>
</dbReference>
<comment type="subcellular location">
    <subcellularLocation>
        <location evidence="2">Cell inner membrane</location>
        <topology evidence="2">Multi-pass membrane protein</topology>
    </subcellularLocation>
</comment>
<keyword evidence="9 13" id="KW-1133">Transmembrane helix</keyword>
<keyword evidence="16" id="KW-1185">Reference proteome</keyword>
<evidence type="ECO:0000256" key="13">
    <source>
        <dbReference type="SAM" id="Phobius"/>
    </source>
</evidence>
<dbReference type="GO" id="GO:0005886">
    <property type="term" value="C:plasma membrane"/>
    <property type="evidence" value="ECO:0007669"/>
    <property type="project" value="UniProtKB-SubCell"/>
</dbReference>
<comment type="function">
    <text evidence="1">The transhydrogenation between NADH and NADP is coupled to respiration and ATP hydrolysis and functions as a proton pump across the membrane.</text>
</comment>
<name>A0AA96JUZ5_9BACT</name>
<keyword evidence="8" id="KW-1278">Translocase</keyword>
<dbReference type="GO" id="GO:0008750">
    <property type="term" value="F:proton-translocating NAD(P)+ transhydrogenase activity"/>
    <property type="evidence" value="ECO:0007669"/>
    <property type="project" value="UniProtKB-EC"/>
</dbReference>
<keyword evidence="10" id="KW-0520">NAD</keyword>
<evidence type="ECO:0000256" key="9">
    <source>
        <dbReference type="ARBA" id="ARBA00022989"/>
    </source>
</evidence>
<dbReference type="KEGG" id="nneo:PQG83_14480"/>